<accession>A0A1G9K1S5</accession>
<dbReference type="GO" id="GO:0016787">
    <property type="term" value="F:hydrolase activity"/>
    <property type="evidence" value="ECO:0007669"/>
    <property type="project" value="UniProtKB-KW"/>
</dbReference>
<dbReference type="AlphaFoldDB" id="A0A1G9K1S5"/>
<dbReference type="PANTHER" id="PTHR48081">
    <property type="entry name" value="AB HYDROLASE SUPERFAMILY PROTEIN C4A8.06C"/>
    <property type="match status" value="1"/>
</dbReference>
<dbReference type="InterPro" id="IPR029058">
    <property type="entry name" value="AB_hydrolase_fold"/>
</dbReference>
<feature type="domain" description="BD-FAE-like" evidence="3">
    <location>
        <begin position="55"/>
        <end position="255"/>
    </location>
</feature>
<dbReference type="InterPro" id="IPR050300">
    <property type="entry name" value="GDXG_lipolytic_enzyme"/>
</dbReference>
<keyword evidence="1" id="KW-0378">Hydrolase</keyword>
<protein>
    <submittedName>
        <fullName evidence="4">Acetyl esterase/lipase</fullName>
    </submittedName>
</protein>
<gene>
    <name evidence="4" type="ORF">SAMN05421823_10614</name>
</gene>
<evidence type="ECO:0000256" key="2">
    <source>
        <dbReference type="SAM" id="SignalP"/>
    </source>
</evidence>
<keyword evidence="2" id="KW-0732">Signal</keyword>
<evidence type="ECO:0000313" key="4">
    <source>
        <dbReference type="EMBL" id="SDL43416.1"/>
    </source>
</evidence>
<dbReference type="PANTHER" id="PTHR48081:SF6">
    <property type="entry name" value="PEPTIDASE S9 PROLYL OLIGOPEPTIDASE CATALYTIC DOMAIN-CONTAINING PROTEIN"/>
    <property type="match status" value="1"/>
</dbReference>
<evidence type="ECO:0000259" key="3">
    <source>
        <dbReference type="Pfam" id="PF20434"/>
    </source>
</evidence>
<dbReference type="Proteomes" id="UP000198510">
    <property type="component" value="Unassembled WGS sequence"/>
</dbReference>
<organism evidence="4 5">
    <name type="scientific">Catalinimonas alkaloidigena</name>
    <dbReference type="NCBI Taxonomy" id="1075417"/>
    <lineage>
        <taxon>Bacteria</taxon>
        <taxon>Pseudomonadati</taxon>
        <taxon>Bacteroidota</taxon>
        <taxon>Cytophagia</taxon>
        <taxon>Cytophagales</taxon>
        <taxon>Catalimonadaceae</taxon>
        <taxon>Catalinimonas</taxon>
    </lineage>
</organism>
<name>A0A1G9K1S5_9BACT</name>
<keyword evidence="5" id="KW-1185">Reference proteome</keyword>
<dbReference type="STRING" id="1075417.SAMN05421823_10614"/>
<sequence length="319" mass="34812">MRTLLFTLFFLAAGWAHAQKASPTTTGTPHQEVMLWPDGAPGAKGYEAKDQPNLTVFLPPADRATGAAVVVCPGGGYHHLAMEKEGFHVAEWLNSLGVAAFVLKYRLGSDEAGGYRHPAMLQDAQRAIRTVRRRAKEYSIDPKRVGIMGFSAGGHLAATAGTHYDAGNADAKDRIERLSSRPDFMVLIYPVITLEQSFTHAGSRHYLLGDHPEASLVHSLSNETQVDSLTPPAFLVHANDDQSVPPQNSVYFYLALKEAGVSAELHLYDHGGHGFGMADGASYSTGQTLNDPMLHSWTRRCADWLQHQGWLGEKKSQPK</sequence>
<proteinExistence type="predicted"/>
<dbReference type="EMBL" id="FNFO01000006">
    <property type="protein sequence ID" value="SDL43416.1"/>
    <property type="molecule type" value="Genomic_DNA"/>
</dbReference>
<dbReference type="SUPFAM" id="SSF53474">
    <property type="entry name" value="alpha/beta-Hydrolases"/>
    <property type="match status" value="1"/>
</dbReference>
<reference evidence="4 5" key="1">
    <citation type="submission" date="2016-10" db="EMBL/GenBank/DDBJ databases">
        <authorList>
            <person name="de Groot N.N."/>
        </authorList>
    </citation>
    <scope>NUCLEOTIDE SEQUENCE [LARGE SCALE GENOMIC DNA]</scope>
    <source>
        <strain evidence="4 5">DSM 25186</strain>
    </source>
</reference>
<feature type="chain" id="PRO_5011546536" evidence="2">
    <location>
        <begin position="19"/>
        <end position="319"/>
    </location>
</feature>
<evidence type="ECO:0000256" key="1">
    <source>
        <dbReference type="ARBA" id="ARBA00022801"/>
    </source>
</evidence>
<dbReference type="InterPro" id="IPR049492">
    <property type="entry name" value="BD-FAE-like_dom"/>
</dbReference>
<evidence type="ECO:0000313" key="5">
    <source>
        <dbReference type="Proteomes" id="UP000198510"/>
    </source>
</evidence>
<dbReference type="Pfam" id="PF20434">
    <property type="entry name" value="BD-FAE"/>
    <property type="match status" value="1"/>
</dbReference>
<dbReference type="Gene3D" id="3.40.50.1820">
    <property type="entry name" value="alpha/beta hydrolase"/>
    <property type="match status" value="1"/>
</dbReference>
<feature type="signal peptide" evidence="2">
    <location>
        <begin position="1"/>
        <end position="18"/>
    </location>
</feature>
<dbReference type="RefSeq" id="WP_218127096.1">
    <property type="nucleotide sequence ID" value="NZ_FNFO01000006.1"/>
</dbReference>